<dbReference type="Proteomes" id="UP001060215">
    <property type="component" value="Chromosome 4"/>
</dbReference>
<protein>
    <submittedName>
        <fullName evidence="1">Transcription repressor OFP4</fullName>
    </submittedName>
</protein>
<evidence type="ECO:0000313" key="1">
    <source>
        <dbReference type="EMBL" id="KAI8015528.1"/>
    </source>
</evidence>
<evidence type="ECO:0000313" key="2">
    <source>
        <dbReference type="Proteomes" id="UP001060215"/>
    </source>
</evidence>
<gene>
    <name evidence="1" type="ORF">LOK49_LG05G01522</name>
</gene>
<reference evidence="1 2" key="1">
    <citation type="journal article" date="2022" name="Plant J.">
        <title>Chromosome-level genome of Camellia lanceoleosa provides a valuable resource for understanding genome evolution and self-incompatibility.</title>
        <authorList>
            <person name="Gong W."/>
            <person name="Xiao S."/>
            <person name="Wang L."/>
            <person name="Liao Z."/>
            <person name="Chang Y."/>
            <person name="Mo W."/>
            <person name="Hu G."/>
            <person name="Li W."/>
            <person name="Zhao G."/>
            <person name="Zhu H."/>
            <person name="Hu X."/>
            <person name="Ji K."/>
            <person name="Xiang X."/>
            <person name="Song Q."/>
            <person name="Yuan D."/>
            <person name="Jin S."/>
            <person name="Zhang L."/>
        </authorList>
    </citation>
    <scope>NUCLEOTIDE SEQUENCE [LARGE SCALE GENOMIC DNA]</scope>
    <source>
        <strain evidence="1">SQ_2022a</strain>
    </source>
</reference>
<organism evidence="1 2">
    <name type="scientific">Camellia lanceoleosa</name>
    <dbReference type="NCBI Taxonomy" id="1840588"/>
    <lineage>
        <taxon>Eukaryota</taxon>
        <taxon>Viridiplantae</taxon>
        <taxon>Streptophyta</taxon>
        <taxon>Embryophyta</taxon>
        <taxon>Tracheophyta</taxon>
        <taxon>Spermatophyta</taxon>
        <taxon>Magnoliopsida</taxon>
        <taxon>eudicotyledons</taxon>
        <taxon>Gunneridae</taxon>
        <taxon>Pentapetalae</taxon>
        <taxon>asterids</taxon>
        <taxon>Ericales</taxon>
        <taxon>Theaceae</taxon>
        <taxon>Camellia</taxon>
    </lineage>
</organism>
<name>A0ACC0HQ26_9ERIC</name>
<dbReference type="EMBL" id="CM045761">
    <property type="protein sequence ID" value="KAI8015528.1"/>
    <property type="molecule type" value="Genomic_DNA"/>
</dbReference>
<accession>A0ACC0HQ26</accession>
<comment type="caution">
    <text evidence="1">The sequence shown here is derived from an EMBL/GenBank/DDBJ whole genome shotgun (WGS) entry which is preliminary data.</text>
</comment>
<proteinExistence type="predicted"/>
<sequence>MGNYKFRLSDMMPNAWFYKLRDMSRTKNPNTSHPIKKNFPSPTTTTSHKPQHISQPRYSNPKASDTHFPDPPRKSSSKKKPKKKTIHNKSLSPRLVTSSSSVSADCSCGATLNSVRTKPEPTLEPIFYECPLSEFESNNTIDDCHESFDGLASWPGSCSCRVTSSTTDIIIDMNQKSYSKKVEKLDTISKLELPPILTKPVKFKDTAKSSSKFEQIEAHGSLSINIVKENTGKSTKKEIKTSPRIRKPASHSTGVKIQSNSPRTMSKKVQACGRRSVSSSSQRSKSQPRRRFAESFAIVKSSFDPLRDFRESMVEMIVENNIRGSKELEELLACYLSLNSDEYHGLIVKAFQQIWFDMADHRM</sequence>
<keyword evidence="2" id="KW-1185">Reference proteome</keyword>